<sequence>MAKFKTHAERIAQVKVLLKGTKGLSADMKPVDAKLKELEKELEIYIDADAGQESLKAELNKATKELNKSAGKIDGLYRRVVDYAYSVYGKQGTELKKLGLMPWATGRKVSKPKV</sequence>
<reference evidence="1" key="1">
    <citation type="submission" date="2020-07" db="EMBL/GenBank/DDBJ databases">
        <title>Huge and variable diversity of episymbiotic CPR bacteria and DPANN archaea in groundwater ecosystems.</title>
        <authorList>
            <person name="He C.Y."/>
            <person name="Keren R."/>
            <person name="Whittaker M."/>
            <person name="Farag I.F."/>
            <person name="Doudna J."/>
            <person name="Cate J.H.D."/>
            <person name="Banfield J.F."/>
        </authorList>
    </citation>
    <scope>NUCLEOTIDE SEQUENCE</scope>
    <source>
        <strain evidence="1">NC_groundwater_1520_Pr4_B-0.1um_53_5</strain>
    </source>
</reference>
<evidence type="ECO:0000313" key="2">
    <source>
        <dbReference type="Proteomes" id="UP000736328"/>
    </source>
</evidence>
<proteinExistence type="predicted"/>
<organism evidence="1 2">
    <name type="scientific">candidate division TA06 bacterium</name>
    <dbReference type="NCBI Taxonomy" id="2250710"/>
    <lineage>
        <taxon>Bacteria</taxon>
        <taxon>Bacteria division TA06</taxon>
    </lineage>
</organism>
<dbReference type="Proteomes" id="UP000736328">
    <property type="component" value="Unassembled WGS sequence"/>
</dbReference>
<comment type="caution">
    <text evidence="1">The sequence shown here is derived from an EMBL/GenBank/DDBJ whole genome shotgun (WGS) entry which is preliminary data.</text>
</comment>
<name>A0A933IAX5_UNCT6</name>
<gene>
    <name evidence="1" type="ORF">HY768_09550</name>
</gene>
<dbReference type="EMBL" id="JACQXR010000127">
    <property type="protein sequence ID" value="MBI4727441.1"/>
    <property type="molecule type" value="Genomic_DNA"/>
</dbReference>
<protein>
    <submittedName>
        <fullName evidence="1">Uncharacterized protein</fullName>
    </submittedName>
</protein>
<accession>A0A933IAX5</accession>
<evidence type="ECO:0000313" key="1">
    <source>
        <dbReference type="EMBL" id="MBI4727441.1"/>
    </source>
</evidence>
<dbReference type="AlphaFoldDB" id="A0A933IAX5"/>